<dbReference type="EMBL" id="QXGH01000009">
    <property type="protein sequence ID" value="RHW28815.1"/>
    <property type="molecule type" value="Genomic_DNA"/>
</dbReference>
<keyword evidence="4" id="KW-1185">Reference proteome</keyword>
<dbReference type="Proteomes" id="UP000283644">
    <property type="component" value="Unassembled WGS sequence"/>
</dbReference>
<name>A0A417Y8B1_9ACTN</name>
<dbReference type="AlphaFoldDB" id="A0A417Y8B1"/>
<dbReference type="Gene3D" id="1.10.287.1060">
    <property type="entry name" value="ESAT-6-like"/>
    <property type="match status" value="1"/>
</dbReference>
<evidence type="ECO:0000256" key="1">
    <source>
        <dbReference type="SAM" id="Coils"/>
    </source>
</evidence>
<keyword evidence="1" id="KW-0175">Coiled coil</keyword>
<dbReference type="OrthoDB" id="3752938at2"/>
<feature type="region of interest" description="Disordered" evidence="2">
    <location>
        <begin position="110"/>
        <end position="134"/>
    </location>
</feature>
<dbReference type="InterPro" id="IPR036689">
    <property type="entry name" value="ESAT-6-like_sf"/>
</dbReference>
<reference evidence="3 4" key="1">
    <citation type="submission" date="2018-09" db="EMBL/GenBank/DDBJ databases">
        <title>Genome sequencing of Nocardioides immobilis CCTCC AB 2017083 for comparison to Nocardioides silvaticus.</title>
        <authorList>
            <person name="Li C."/>
            <person name="Wang G."/>
        </authorList>
    </citation>
    <scope>NUCLEOTIDE SEQUENCE [LARGE SCALE GENOMIC DNA]</scope>
    <source>
        <strain evidence="3 4">CCTCC AB 2017083</strain>
    </source>
</reference>
<dbReference type="RefSeq" id="WP_118922422.1">
    <property type="nucleotide sequence ID" value="NZ_QXGH01000009.1"/>
</dbReference>
<comment type="caution">
    <text evidence="3">The sequence shown here is derived from an EMBL/GenBank/DDBJ whole genome shotgun (WGS) entry which is preliminary data.</text>
</comment>
<protein>
    <submittedName>
        <fullName evidence="3">WXG100 family type VII secretion target</fullName>
    </submittedName>
</protein>
<proteinExistence type="predicted"/>
<accession>A0A417Y8B1</accession>
<dbReference type="SUPFAM" id="SSF140453">
    <property type="entry name" value="EsxAB dimer-like"/>
    <property type="match status" value="1"/>
</dbReference>
<evidence type="ECO:0000313" key="3">
    <source>
        <dbReference type="EMBL" id="RHW28815.1"/>
    </source>
</evidence>
<evidence type="ECO:0000313" key="4">
    <source>
        <dbReference type="Proteomes" id="UP000283644"/>
    </source>
</evidence>
<evidence type="ECO:0000256" key="2">
    <source>
        <dbReference type="SAM" id="MobiDB-lite"/>
    </source>
</evidence>
<sequence length="696" mass="76748">MADHYTLNLDPQQVRNVAKFLGEAEDHLRTKGTQAAGTPDEIGGQWTGQAATVIKGEMRALGGVMTGGADSFSHGLDAGQQALVTLAGHFDSAQEDLAALNTRWSNAQTEYDDAPIGDHDPDGGGETAGERRDRLQGATDTEFETLKSWVRARVQECGEALALSSPIAYYGYQGSTLGYGTNVDALLPLLSLTEQRHALLREQDETREQAREDAERLRELVDTDDFDTDSSEEIRRLLEEYGGNGSDPIYAEAFLDELGPEAVRRIYDSANYFTSTGETSQEDWEEGLLAINDLMANGLSRFDDNELGEFVGNFDSPEWAPVIGSITGSDHADERIKALALALSYDMRYDLRNDDWDGTDMARHIQDLATGDLSYEDMVNGFADAADPELVARLVNEMSPDDRDAWLRALLDHHAADHRGARDADLNQRISELVPAVLEAARDNEQPAAIEGLLQHLQRYDDQLNADMYPIDISAFLKDPKTLDVLAQLRETINQGLIAEIFEDFVDEEDMNDLIRDLIIRDAEEGVGLEVTARSVGYLLGLAEAADFDYNIAGVLDTAVEQARGHLETLVETAAEGTRLAGKLPYIKDAIAILEAFSAQSAEAADRRENFGDAWSEEAVHENFAWLIYLQNNGAPPSYQTWLEDQAAQNSVPDADPLAPASLYLDWLEDHGPGTEEYDLAQELRDLQQQIEGARK</sequence>
<gene>
    <name evidence="3" type="ORF">D0Z08_02935</name>
</gene>
<organism evidence="3 4">
    <name type="scientific">Nocardioides immobilis</name>
    <dbReference type="NCBI Taxonomy" id="2049295"/>
    <lineage>
        <taxon>Bacteria</taxon>
        <taxon>Bacillati</taxon>
        <taxon>Actinomycetota</taxon>
        <taxon>Actinomycetes</taxon>
        <taxon>Propionibacteriales</taxon>
        <taxon>Nocardioidaceae</taxon>
        <taxon>Nocardioides</taxon>
    </lineage>
</organism>
<feature type="coiled-coil region" evidence="1">
    <location>
        <begin position="189"/>
        <end position="220"/>
    </location>
</feature>
<feature type="compositionally biased region" description="Basic and acidic residues" evidence="2">
    <location>
        <begin position="116"/>
        <end position="134"/>
    </location>
</feature>